<accession>A0AAV9G4P8</accession>
<comment type="caution">
    <text evidence="3">The sequence shown here is derived from an EMBL/GenBank/DDBJ whole genome shotgun (WGS) entry which is preliminary data.</text>
</comment>
<feature type="region of interest" description="Disordered" evidence="1">
    <location>
        <begin position="201"/>
        <end position="229"/>
    </location>
</feature>
<feature type="compositionally biased region" description="Pro residues" evidence="1">
    <location>
        <begin position="363"/>
        <end position="373"/>
    </location>
</feature>
<dbReference type="Proteomes" id="UP001321760">
    <property type="component" value="Unassembled WGS sequence"/>
</dbReference>
<dbReference type="EMBL" id="MU866016">
    <property type="protein sequence ID" value="KAK4442441.1"/>
    <property type="molecule type" value="Genomic_DNA"/>
</dbReference>
<keyword evidence="4" id="KW-1185">Reference proteome</keyword>
<gene>
    <name evidence="3" type="ORF">QBC34DRAFT_453109</name>
</gene>
<protein>
    <submittedName>
        <fullName evidence="3">Uncharacterized protein</fullName>
    </submittedName>
</protein>
<evidence type="ECO:0000313" key="3">
    <source>
        <dbReference type="EMBL" id="KAK4442441.1"/>
    </source>
</evidence>
<evidence type="ECO:0000313" key="4">
    <source>
        <dbReference type="Proteomes" id="UP001321760"/>
    </source>
</evidence>
<sequence>MSTTLVRGGPAPLAALTSVFTPPCPTSWLISGTRLPSQLPVFPRTGAAGCDPPAWQRNLDGGGFQYYSPAICPQGFVVGPGCGLATARMDEGFPTVIPGENVAYCVPIGMSCTTDTINFRGGVWGFRQADVITAPGDAFTVGPAMQIRWRDSDLEILETHPLTPGLRLQAVETGATPAAPGPTTAFAGPTTRPGVTFVSVPTGATSPTTTAGGTSQSGQANSSAEGSGSMGRNEAAFVITILVVLAAVMLGILLLILFFRRRSRKLGGSGAFYGIPDALGEKGKIIEEDDIAGAELGFHGQSLPPELEYGPPRGSTDNPAELDGWGVGPRPRRWSGIPTRTRRPPEAPTEEELPYAVHRLSSAPPPPGPPPPRSTSQASPKTSSPPPAQQQPTAPPTPRAP</sequence>
<feature type="compositionally biased region" description="Pro residues" evidence="1">
    <location>
        <begin position="383"/>
        <end position="401"/>
    </location>
</feature>
<keyword evidence="2" id="KW-0472">Membrane</keyword>
<evidence type="ECO:0000256" key="1">
    <source>
        <dbReference type="SAM" id="MobiDB-lite"/>
    </source>
</evidence>
<evidence type="ECO:0000256" key="2">
    <source>
        <dbReference type="SAM" id="Phobius"/>
    </source>
</evidence>
<proteinExistence type="predicted"/>
<reference evidence="3" key="1">
    <citation type="journal article" date="2023" name="Mol. Phylogenet. Evol.">
        <title>Genome-scale phylogeny and comparative genomics of the fungal order Sordariales.</title>
        <authorList>
            <person name="Hensen N."/>
            <person name="Bonometti L."/>
            <person name="Westerberg I."/>
            <person name="Brannstrom I.O."/>
            <person name="Guillou S."/>
            <person name="Cros-Aarteil S."/>
            <person name="Calhoun S."/>
            <person name="Haridas S."/>
            <person name="Kuo A."/>
            <person name="Mondo S."/>
            <person name="Pangilinan J."/>
            <person name="Riley R."/>
            <person name="LaButti K."/>
            <person name="Andreopoulos B."/>
            <person name="Lipzen A."/>
            <person name="Chen C."/>
            <person name="Yan M."/>
            <person name="Daum C."/>
            <person name="Ng V."/>
            <person name="Clum A."/>
            <person name="Steindorff A."/>
            <person name="Ohm R.A."/>
            <person name="Martin F."/>
            <person name="Silar P."/>
            <person name="Natvig D.O."/>
            <person name="Lalanne C."/>
            <person name="Gautier V."/>
            <person name="Ament-Velasquez S.L."/>
            <person name="Kruys A."/>
            <person name="Hutchinson M.I."/>
            <person name="Powell A.J."/>
            <person name="Barry K."/>
            <person name="Miller A.N."/>
            <person name="Grigoriev I.V."/>
            <person name="Debuchy R."/>
            <person name="Gladieux P."/>
            <person name="Hiltunen Thoren M."/>
            <person name="Johannesson H."/>
        </authorList>
    </citation>
    <scope>NUCLEOTIDE SEQUENCE</scope>
    <source>
        <strain evidence="3">PSN243</strain>
    </source>
</reference>
<reference evidence="3" key="2">
    <citation type="submission" date="2023-05" db="EMBL/GenBank/DDBJ databases">
        <authorList>
            <consortium name="Lawrence Berkeley National Laboratory"/>
            <person name="Steindorff A."/>
            <person name="Hensen N."/>
            <person name="Bonometti L."/>
            <person name="Westerberg I."/>
            <person name="Brannstrom I.O."/>
            <person name="Guillou S."/>
            <person name="Cros-Aarteil S."/>
            <person name="Calhoun S."/>
            <person name="Haridas S."/>
            <person name="Kuo A."/>
            <person name="Mondo S."/>
            <person name="Pangilinan J."/>
            <person name="Riley R."/>
            <person name="Labutti K."/>
            <person name="Andreopoulos B."/>
            <person name="Lipzen A."/>
            <person name="Chen C."/>
            <person name="Yanf M."/>
            <person name="Daum C."/>
            <person name="Ng V."/>
            <person name="Clum A."/>
            <person name="Ohm R."/>
            <person name="Martin F."/>
            <person name="Silar P."/>
            <person name="Natvig D."/>
            <person name="Lalanne C."/>
            <person name="Gautier V."/>
            <person name="Ament-Velasquez S.L."/>
            <person name="Kruys A."/>
            <person name="Hutchinson M.I."/>
            <person name="Powell A.J."/>
            <person name="Barry K."/>
            <person name="Miller A.N."/>
            <person name="Grigoriev I.V."/>
            <person name="Debuchy R."/>
            <person name="Gladieux P."/>
            <person name="Thoren M.H."/>
            <person name="Johannesson H."/>
        </authorList>
    </citation>
    <scope>NUCLEOTIDE SEQUENCE</scope>
    <source>
        <strain evidence="3">PSN243</strain>
    </source>
</reference>
<feature type="region of interest" description="Disordered" evidence="1">
    <location>
        <begin position="297"/>
        <end position="401"/>
    </location>
</feature>
<keyword evidence="2" id="KW-1133">Transmembrane helix</keyword>
<dbReference type="AlphaFoldDB" id="A0AAV9G4P8"/>
<organism evidence="3 4">
    <name type="scientific">Podospora aff. communis PSN243</name>
    <dbReference type="NCBI Taxonomy" id="3040156"/>
    <lineage>
        <taxon>Eukaryota</taxon>
        <taxon>Fungi</taxon>
        <taxon>Dikarya</taxon>
        <taxon>Ascomycota</taxon>
        <taxon>Pezizomycotina</taxon>
        <taxon>Sordariomycetes</taxon>
        <taxon>Sordariomycetidae</taxon>
        <taxon>Sordariales</taxon>
        <taxon>Podosporaceae</taxon>
        <taxon>Podospora</taxon>
    </lineage>
</organism>
<feature type="compositionally biased region" description="Low complexity" evidence="1">
    <location>
        <begin position="201"/>
        <end position="219"/>
    </location>
</feature>
<name>A0AAV9G4P8_9PEZI</name>
<feature type="transmembrane region" description="Helical" evidence="2">
    <location>
        <begin position="235"/>
        <end position="259"/>
    </location>
</feature>
<keyword evidence="2" id="KW-0812">Transmembrane</keyword>